<accession>A0A225NRR5</accession>
<reference evidence="1 2" key="1">
    <citation type="submission" date="2013-04" db="EMBL/GenBank/DDBJ databases">
        <title>Oceanicola sp. 22II1-22F33 Genome Sequencing.</title>
        <authorList>
            <person name="Lai Q."/>
            <person name="Li G."/>
            <person name="Shao Z."/>
        </authorList>
    </citation>
    <scope>NUCLEOTIDE SEQUENCE [LARGE SCALE GENOMIC DNA]</scope>
    <source>
        <strain evidence="1 2">22II1-22F33</strain>
    </source>
</reference>
<evidence type="ECO:0000313" key="1">
    <source>
        <dbReference type="EMBL" id="OWU77543.1"/>
    </source>
</evidence>
<dbReference type="AlphaFoldDB" id="A0A225NRR5"/>
<dbReference type="OrthoDB" id="7204167at2"/>
<evidence type="ECO:0008006" key="3">
    <source>
        <dbReference type="Google" id="ProtNLM"/>
    </source>
</evidence>
<dbReference type="SUPFAM" id="SSF54637">
    <property type="entry name" value="Thioesterase/thiol ester dehydrase-isomerase"/>
    <property type="match status" value="1"/>
</dbReference>
<dbReference type="InterPro" id="IPR029069">
    <property type="entry name" value="HotDog_dom_sf"/>
</dbReference>
<dbReference type="Gene3D" id="3.10.129.10">
    <property type="entry name" value="Hotdog Thioesterase"/>
    <property type="match status" value="1"/>
</dbReference>
<keyword evidence="2" id="KW-1185">Reference proteome</keyword>
<sequence>MSTPDFSLEIEISFGHCDPAGIVYYPNYFRWFDRCFHSFLQRRFTGGHAALCQELGAIGIGLMDVGARFPAPARDGDMMDLQLRLEDWRPKALRLGYVGLIDGRPVIEGHEVRGLFIPHEGRLRAGEMAPLRARLEGAVG</sequence>
<proteinExistence type="predicted"/>
<dbReference type="RefSeq" id="WP_088648166.1">
    <property type="nucleotide sequence ID" value="NZ_AQQR01000001.1"/>
</dbReference>
<evidence type="ECO:0000313" key="2">
    <source>
        <dbReference type="Proteomes" id="UP000215377"/>
    </source>
</evidence>
<dbReference type="EMBL" id="AQQR01000001">
    <property type="protein sequence ID" value="OWU77543.1"/>
    <property type="molecule type" value="Genomic_DNA"/>
</dbReference>
<organism evidence="1 2">
    <name type="scientific">Marinibacterium profundimaris</name>
    <dbReference type="NCBI Taxonomy" id="1679460"/>
    <lineage>
        <taxon>Bacteria</taxon>
        <taxon>Pseudomonadati</taxon>
        <taxon>Pseudomonadota</taxon>
        <taxon>Alphaproteobacteria</taxon>
        <taxon>Rhodobacterales</taxon>
        <taxon>Paracoccaceae</taxon>
        <taxon>Marinibacterium</taxon>
    </lineage>
</organism>
<dbReference type="CDD" id="cd00586">
    <property type="entry name" value="4HBT"/>
    <property type="match status" value="1"/>
</dbReference>
<comment type="caution">
    <text evidence="1">The sequence shown here is derived from an EMBL/GenBank/DDBJ whole genome shotgun (WGS) entry which is preliminary data.</text>
</comment>
<protein>
    <recommendedName>
        <fullName evidence="3">4-hydroxybenzoyl-CoA thioesterase</fullName>
    </recommendedName>
</protein>
<dbReference type="Pfam" id="PF13279">
    <property type="entry name" value="4HBT_2"/>
    <property type="match status" value="1"/>
</dbReference>
<dbReference type="Proteomes" id="UP000215377">
    <property type="component" value="Unassembled WGS sequence"/>
</dbReference>
<gene>
    <name evidence="1" type="ORF">ATO3_02280</name>
</gene>
<name>A0A225NRR5_9RHOB</name>